<dbReference type="EMBL" id="JAGRRH010000001">
    <property type="protein sequence ID" value="KAG7373746.1"/>
    <property type="molecule type" value="Genomic_DNA"/>
</dbReference>
<sequence length="145" mass="16561">MYSVLMMAQLASQGGNGIAKLADLEPERLGYHSVLARRSLQEKQKVQEAFVKMDYTSLGETAARIRLQRRNVAEPTFRDVVEELARERDIVFQPRMGANATKDGKQVFLFGELPMFMEDDVVFCYIDSSWKPISLDLLVERARKS</sequence>
<comment type="caution">
    <text evidence="1">The sequence shown here is derived from an EMBL/GenBank/DDBJ whole genome shotgun (WGS) entry which is preliminary data.</text>
</comment>
<dbReference type="OrthoDB" id="29523at2759"/>
<organism evidence="1 2">
    <name type="scientific">Nitzschia inconspicua</name>
    <dbReference type="NCBI Taxonomy" id="303405"/>
    <lineage>
        <taxon>Eukaryota</taxon>
        <taxon>Sar</taxon>
        <taxon>Stramenopiles</taxon>
        <taxon>Ochrophyta</taxon>
        <taxon>Bacillariophyta</taxon>
        <taxon>Bacillariophyceae</taxon>
        <taxon>Bacillariophycidae</taxon>
        <taxon>Bacillariales</taxon>
        <taxon>Bacillariaceae</taxon>
        <taxon>Nitzschia</taxon>
    </lineage>
</organism>
<dbReference type="Proteomes" id="UP000693970">
    <property type="component" value="Unassembled WGS sequence"/>
</dbReference>
<protein>
    <submittedName>
        <fullName evidence="1">Uncharacterized protein</fullName>
    </submittedName>
</protein>
<proteinExistence type="predicted"/>
<name>A0A9K3M5Z3_9STRA</name>
<gene>
    <name evidence="1" type="ORF">IV203_012841</name>
</gene>
<accession>A0A9K3M5Z3</accession>
<keyword evidence="2" id="KW-1185">Reference proteome</keyword>
<reference evidence="1" key="1">
    <citation type="journal article" date="2021" name="Sci. Rep.">
        <title>Diploid genomic architecture of Nitzschia inconspicua, an elite biomass production diatom.</title>
        <authorList>
            <person name="Oliver A."/>
            <person name="Podell S."/>
            <person name="Pinowska A."/>
            <person name="Traller J.C."/>
            <person name="Smith S.R."/>
            <person name="McClure R."/>
            <person name="Beliaev A."/>
            <person name="Bohutskyi P."/>
            <person name="Hill E.A."/>
            <person name="Rabines A."/>
            <person name="Zheng H."/>
            <person name="Allen L.Z."/>
            <person name="Kuo A."/>
            <person name="Grigoriev I.V."/>
            <person name="Allen A.E."/>
            <person name="Hazlebeck D."/>
            <person name="Allen E.E."/>
        </authorList>
    </citation>
    <scope>NUCLEOTIDE SEQUENCE</scope>
    <source>
        <strain evidence="1">Hildebrandi</strain>
    </source>
</reference>
<evidence type="ECO:0000313" key="1">
    <source>
        <dbReference type="EMBL" id="KAG7373746.1"/>
    </source>
</evidence>
<dbReference type="AlphaFoldDB" id="A0A9K3M5Z3"/>
<reference evidence="1" key="2">
    <citation type="submission" date="2021-04" db="EMBL/GenBank/DDBJ databases">
        <authorList>
            <person name="Podell S."/>
        </authorList>
    </citation>
    <scope>NUCLEOTIDE SEQUENCE</scope>
    <source>
        <strain evidence="1">Hildebrandi</strain>
    </source>
</reference>
<evidence type="ECO:0000313" key="2">
    <source>
        <dbReference type="Proteomes" id="UP000693970"/>
    </source>
</evidence>